<evidence type="ECO:0000259" key="3">
    <source>
        <dbReference type="PROSITE" id="PS51462"/>
    </source>
</evidence>
<evidence type="ECO:0000313" key="4">
    <source>
        <dbReference type="EMBL" id="SDX52233.1"/>
    </source>
</evidence>
<dbReference type="OrthoDB" id="9791228at2"/>
<comment type="cofactor">
    <cofactor evidence="1">
        <name>Mg(2+)</name>
        <dbReference type="ChEBI" id="CHEBI:18420"/>
    </cofactor>
</comment>
<organism evidence="4 5">
    <name type="scientific">Thiocapsa roseopersicina</name>
    <dbReference type="NCBI Taxonomy" id="1058"/>
    <lineage>
        <taxon>Bacteria</taxon>
        <taxon>Pseudomonadati</taxon>
        <taxon>Pseudomonadota</taxon>
        <taxon>Gammaproteobacteria</taxon>
        <taxon>Chromatiales</taxon>
        <taxon>Chromatiaceae</taxon>
        <taxon>Thiocapsa</taxon>
    </lineage>
</organism>
<name>A0A1H3CDP4_THIRO</name>
<dbReference type="STRING" id="1058.SAMN05421783_13318"/>
<sequence length="207" mass="23573">MFSRLTHWIEQRPALHRAALRLWRLFPPKMAGLLKRFMARDWIVGAVGVLVDASRSPPEVLLIEHSYRRRGAWGLPGGSLESMTQRPRDAGDAGLPDDVLERTMEREIFEELGIDVIGIRLLRVDAMPFVEEEPGSNRLDFYFACEPAMGFEALRRQIDSGAFVARSPEVTSARLVPLSELERYDLYSPHARLLQIDLPRLRPDLAV</sequence>
<dbReference type="RefSeq" id="WP_093037548.1">
    <property type="nucleotide sequence ID" value="NZ_FNNZ01000033.1"/>
</dbReference>
<keyword evidence="2" id="KW-0378">Hydrolase</keyword>
<dbReference type="SUPFAM" id="SSF55811">
    <property type="entry name" value="Nudix"/>
    <property type="match status" value="1"/>
</dbReference>
<dbReference type="CDD" id="cd02883">
    <property type="entry name" value="NUDIX_Hydrolase"/>
    <property type="match status" value="1"/>
</dbReference>
<reference evidence="5" key="1">
    <citation type="submission" date="2016-10" db="EMBL/GenBank/DDBJ databases">
        <authorList>
            <person name="Varghese N."/>
            <person name="Submissions S."/>
        </authorList>
    </citation>
    <scope>NUCLEOTIDE SEQUENCE [LARGE SCALE GENOMIC DNA]</scope>
    <source>
        <strain evidence="5">DSM 217</strain>
    </source>
</reference>
<dbReference type="Pfam" id="PF00293">
    <property type="entry name" value="NUDIX"/>
    <property type="match status" value="1"/>
</dbReference>
<proteinExistence type="predicted"/>
<accession>A0A1H3CDP4</accession>
<dbReference type="GO" id="GO:0016787">
    <property type="term" value="F:hydrolase activity"/>
    <property type="evidence" value="ECO:0007669"/>
    <property type="project" value="UniProtKB-KW"/>
</dbReference>
<dbReference type="Gene3D" id="3.90.79.10">
    <property type="entry name" value="Nucleoside Triphosphate Pyrophosphohydrolase"/>
    <property type="match status" value="1"/>
</dbReference>
<evidence type="ECO:0000313" key="5">
    <source>
        <dbReference type="Proteomes" id="UP000198816"/>
    </source>
</evidence>
<keyword evidence="5" id="KW-1185">Reference proteome</keyword>
<feature type="domain" description="Nudix hydrolase" evidence="3">
    <location>
        <begin position="41"/>
        <end position="200"/>
    </location>
</feature>
<dbReference type="EMBL" id="FNNZ01000033">
    <property type="protein sequence ID" value="SDX52233.1"/>
    <property type="molecule type" value="Genomic_DNA"/>
</dbReference>
<gene>
    <name evidence="4" type="ORF">SAMN05421783_13318</name>
</gene>
<dbReference type="AlphaFoldDB" id="A0A1H3CDP4"/>
<dbReference type="InterPro" id="IPR015797">
    <property type="entry name" value="NUDIX_hydrolase-like_dom_sf"/>
</dbReference>
<protein>
    <submittedName>
        <fullName evidence="4">ADP-ribose pyrophosphatase YjhB, NUDIX family</fullName>
    </submittedName>
</protein>
<dbReference type="PANTHER" id="PTHR43046:SF14">
    <property type="entry name" value="MUTT_NUDIX FAMILY PROTEIN"/>
    <property type="match status" value="1"/>
</dbReference>
<dbReference type="InterPro" id="IPR000086">
    <property type="entry name" value="NUDIX_hydrolase_dom"/>
</dbReference>
<evidence type="ECO:0000256" key="2">
    <source>
        <dbReference type="ARBA" id="ARBA00022801"/>
    </source>
</evidence>
<dbReference type="Proteomes" id="UP000198816">
    <property type="component" value="Unassembled WGS sequence"/>
</dbReference>
<evidence type="ECO:0000256" key="1">
    <source>
        <dbReference type="ARBA" id="ARBA00001946"/>
    </source>
</evidence>
<dbReference type="PROSITE" id="PS51462">
    <property type="entry name" value="NUDIX"/>
    <property type="match status" value="1"/>
</dbReference>
<dbReference type="PANTHER" id="PTHR43046">
    <property type="entry name" value="GDP-MANNOSE MANNOSYL HYDROLASE"/>
    <property type="match status" value="1"/>
</dbReference>